<dbReference type="EMBL" id="JACJKS010000017">
    <property type="protein sequence ID" value="MBM6949112.1"/>
    <property type="molecule type" value="Genomic_DNA"/>
</dbReference>
<feature type="transmembrane region" description="Helical" evidence="1">
    <location>
        <begin position="73"/>
        <end position="91"/>
    </location>
</feature>
<protein>
    <recommendedName>
        <fullName evidence="4">O-antigen polysaccharide polymerase Wzy</fullName>
    </recommendedName>
</protein>
<evidence type="ECO:0000313" key="3">
    <source>
        <dbReference type="Proteomes" id="UP000705508"/>
    </source>
</evidence>
<dbReference type="AlphaFoldDB" id="A0A938XFL6"/>
<reference evidence="2" key="2">
    <citation type="journal article" date="2021" name="Sci. Rep.">
        <title>The distribution of antibiotic resistance genes in chicken gut microbiota commensals.</title>
        <authorList>
            <person name="Juricova H."/>
            <person name="Matiasovicova J."/>
            <person name="Kubasova T."/>
            <person name="Cejkova D."/>
            <person name="Rychlik I."/>
        </authorList>
    </citation>
    <scope>NUCLEOTIDE SEQUENCE</scope>
    <source>
        <strain evidence="2">An582</strain>
    </source>
</reference>
<organism evidence="2 3">
    <name type="scientific">Mordavella massiliensis</name>
    <dbReference type="NCBI Taxonomy" id="1871024"/>
    <lineage>
        <taxon>Bacteria</taxon>
        <taxon>Bacillati</taxon>
        <taxon>Bacillota</taxon>
        <taxon>Clostridia</taxon>
        <taxon>Eubacteriales</taxon>
        <taxon>Clostridiaceae</taxon>
        <taxon>Mordavella</taxon>
    </lineage>
</organism>
<dbReference type="RefSeq" id="WP_204907115.1">
    <property type="nucleotide sequence ID" value="NZ_JACJKS010000017.1"/>
</dbReference>
<dbReference type="Proteomes" id="UP000705508">
    <property type="component" value="Unassembled WGS sequence"/>
</dbReference>
<sequence>MAFINISLGYTDCIMLGRGVSEWQSVGLRLNEINVVCAKSILLTIVIVNIMITKKVLLFKVENIQECRRKNNIISLGGLILLYVILIYSFISQSYSFGKYESVTNPIFEYSLIILCFTWYYSKEMKWIDYGIWIYFFGFSINFLRIGDRSSVYMLVVLMAICYFYKLINVRTIGLVILVGIPITNFIAIFRDHLFSSFSDIIIQLVTRGLYVDTVSWAYYGSLAISMLYERVGSHLELIVGFWGRVIGIESQYSSLAIYARTNYSDLYNLGGGIYSSFFYAFGGYISVIIGAVILGIIIRKIMMSHRKYLPFKVLLIVYVFRWYLYDMTTLYRGVLIFVSLVYLVCLTIEQTVRHKIKC</sequence>
<gene>
    <name evidence="2" type="ORF">H6A20_10665</name>
</gene>
<feature type="transmembrane region" description="Helical" evidence="1">
    <location>
        <begin position="310"/>
        <end position="325"/>
    </location>
</feature>
<comment type="caution">
    <text evidence="2">The sequence shown here is derived from an EMBL/GenBank/DDBJ whole genome shotgun (WGS) entry which is preliminary data.</text>
</comment>
<keyword evidence="1" id="KW-0472">Membrane</keyword>
<evidence type="ECO:0000256" key="1">
    <source>
        <dbReference type="SAM" id="Phobius"/>
    </source>
</evidence>
<name>A0A938XFL6_9CLOT</name>
<feature type="transmembrane region" description="Helical" evidence="1">
    <location>
        <begin position="278"/>
        <end position="298"/>
    </location>
</feature>
<reference evidence="2" key="1">
    <citation type="submission" date="2020-08" db="EMBL/GenBank/DDBJ databases">
        <authorList>
            <person name="Cejkova D."/>
            <person name="Kubasova T."/>
            <person name="Jahodarova E."/>
            <person name="Rychlik I."/>
        </authorList>
    </citation>
    <scope>NUCLEOTIDE SEQUENCE</scope>
    <source>
        <strain evidence="2">An582</strain>
    </source>
</reference>
<feature type="transmembrane region" description="Helical" evidence="1">
    <location>
        <begin position="173"/>
        <end position="190"/>
    </location>
</feature>
<keyword evidence="1" id="KW-0812">Transmembrane</keyword>
<feature type="transmembrane region" description="Helical" evidence="1">
    <location>
        <begin position="33"/>
        <end position="52"/>
    </location>
</feature>
<feature type="transmembrane region" description="Helical" evidence="1">
    <location>
        <begin position="331"/>
        <end position="349"/>
    </location>
</feature>
<evidence type="ECO:0008006" key="4">
    <source>
        <dbReference type="Google" id="ProtNLM"/>
    </source>
</evidence>
<proteinExistence type="predicted"/>
<keyword evidence="1" id="KW-1133">Transmembrane helix</keyword>
<accession>A0A938XFL6</accession>
<feature type="transmembrane region" description="Helical" evidence="1">
    <location>
        <begin position="127"/>
        <end position="144"/>
    </location>
</feature>
<evidence type="ECO:0000313" key="2">
    <source>
        <dbReference type="EMBL" id="MBM6949112.1"/>
    </source>
</evidence>